<evidence type="ECO:0000313" key="2">
    <source>
        <dbReference type="Proteomes" id="UP000732105"/>
    </source>
</evidence>
<dbReference type="Proteomes" id="UP000732105">
    <property type="component" value="Unassembled WGS sequence"/>
</dbReference>
<dbReference type="PANTHER" id="PTHR34070">
    <property type="entry name" value="ARMADILLO-TYPE FOLD"/>
    <property type="match status" value="1"/>
</dbReference>
<dbReference type="CDD" id="cd07064">
    <property type="entry name" value="AlkD_like_1"/>
    <property type="match status" value="1"/>
</dbReference>
<dbReference type="PANTHER" id="PTHR34070:SF1">
    <property type="entry name" value="DNA ALKYLATION REPAIR PROTEIN"/>
    <property type="match status" value="1"/>
</dbReference>
<gene>
    <name evidence="1" type="ORF">ELS83_02345</name>
</gene>
<proteinExistence type="predicted"/>
<dbReference type="Gene3D" id="1.20.1660.10">
    <property type="entry name" value="Hypothetical protein (EF3068)"/>
    <property type="match status" value="1"/>
</dbReference>
<dbReference type="Gene3D" id="1.25.40.290">
    <property type="entry name" value="ARM repeat domains"/>
    <property type="match status" value="1"/>
</dbReference>
<accession>A0ABX1WRT6</accession>
<dbReference type="InterPro" id="IPR014825">
    <property type="entry name" value="DNA_alkylation"/>
</dbReference>
<organism evidence="1 2">
    <name type="scientific">Marinifilum caeruleilacunae</name>
    <dbReference type="NCBI Taxonomy" id="2499076"/>
    <lineage>
        <taxon>Bacteria</taxon>
        <taxon>Pseudomonadati</taxon>
        <taxon>Bacteroidota</taxon>
        <taxon>Bacteroidia</taxon>
        <taxon>Marinilabiliales</taxon>
        <taxon>Marinifilaceae</taxon>
    </lineage>
</organism>
<dbReference type="RefSeq" id="WP_171593907.1">
    <property type="nucleotide sequence ID" value="NZ_RZNH01000002.1"/>
</dbReference>
<dbReference type="SUPFAM" id="SSF48371">
    <property type="entry name" value="ARM repeat"/>
    <property type="match status" value="1"/>
</dbReference>
<dbReference type="InterPro" id="IPR016024">
    <property type="entry name" value="ARM-type_fold"/>
</dbReference>
<dbReference type="EMBL" id="RZNH01000002">
    <property type="protein sequence ID" value="NOU58643.1"/>
    <property type="molecule type" value="Genomic_DNA"/>
</dbReference>
<comment type="caution">
    <text evidence="1">The sequence shown here is derived from an EMBL/GenBank/DDBJ whole genome shotgun (WGS) entry which is preliminary data.</text>
</comment>
<dbReference type="Pfam" id="PF08713">
    <property type="entry name" value="DNA_alkylation"/>
    <property type="match status" value="1"/>
</dbReference>
<protein>
    <submittedName>
        <fullName evidence="1">DNA alkylation repair protein</fullName>
    </submittedName>
</protein>
<keyword evidence="2" id="KW-1185">Reference proteome</keyword>
<evidence type="ECO:0000313" key="1">
    <source>
        <dbReference type="EMBL" id="NOU58643.1"/>
    </source>
</evidence>
<sequence length="219" mass="25969">MQTQTLQIVEIFRQNTDPEYAKRMSAYMKNHFSFLGIPKPKRAALSKAFLKEAIKEKSIDWNMVMYLWDLPEREYQYLALEYLSKLQKYLVKDDLSKLEMLILSKSWWDSVDALAPLVGVICKGYPEVKQEVMYDWIIDSNIWLKRVTIIFQLKYKNDVDTEFLSKAIRSNHLSNEFFVNKAIGWALRQYSKFNPDWVRTFISQHSLSPLSIREGSKYL</sequence>
<reference evidence="1 2" key="1">
    <citation type="submission" date="2018-12" db="EMBL/GenBank/DDBJ databases">
        <title>Marinifilum JC070 sp. nov., a marine bacterium isolated from Yongle Blue Hole in the South China Sea.</title>
        <authorList>
            <person name="Fu T."/>
        </authorList>
    </citation>
    <scope>NUCLEOTIDE SEQUENCE [LARGE SCALE GENOMIC DNA]</scope>
    <source>
        <strain evidence="1 2">JC070</strain>
    </source>
</reference>
<name>A0ABX1WRT6_9BACT</name>